<gene>
    <name evidence="1" type="ORF">MLIT_40600</name>
</gene>
<sequence>METGLLTVRCPIRPMRYTVAKPSGTVLWSHLLLVSRETVVTRVGMGQGGGVRQVLPLRHGFDGSGMGAHS</sequence>
<dbReference type="EMBL" id="AP022586">
    <property type="protein sequence ID" value="BBY18468.1"/>
    <property type="molecule type" value="Genomic_DNA"/>
</dbReference>
<proteinExistence type="predicted"/>
<dbReference type="Proteomes" id="UP000466607">
    <property type="component" value="Chromosome"/>
</dbReference>
<reference evidence="1 2" key="1">
    <citation type="journal article" date="2019" name="Emerg. Microbes Infect.">
        <title>Comprehensive subspecies identification of 175 nontuberculous mycobacteria species based on 7547 genomic profiles.</title>
        <authorList>
            <person name="Matsumoto Y."/>
            <person name="Kinjo T."/>
            <person name="Motooka D."/>
            <person name="Nabeya D."/>
            <person name="Jung N."/>
            <person name="Uechi K."/>
            <person name="Horii T."/>
            <person name="Iida T."/>
            <person name="Fujita J."/>
            <person name="Nakamura S."/>
        </authorList>
    </citation>
    <scope>NUCLEOTIDE SEQUENCE [LARGE SCALE GENOMIC DNA]</scope>
    <source>
        <strain evidence="1 2">JCM 17423</strain>
    </source>
</reference>
<name>A0AAD1IVG7_9MYCO</name>
<organism evidence="1 2">
    <name type="scientific">Mycolicibacterium litorale</name>
    <dbReference type="NCBI Taxonomy" id="758802"/>
    <lineage>
        <taxon>Bacteria</taxon>
        <taxon>Bacillati</taxon>
        <taxon>Actinomycetota</taxon>
        <taxon>Actinomycetes</taxon>
        <taxon>Mycobacteriales</taxon>
        <taxon>Mycobacteriaceae</taxon>
        <taxon>Mycolicibacterium</taxon>
    </lineage>
</organism>
<keyword evidence="2" id="KW-1185">Reference proteome</keyword>
<evidence type="ECO:0000313" key="2">
    <source>
        <dbReference type="Proteomes" id="UP000466607"/>
    </source>
</evidence>
<protein>
    <submittedName>
        <fullName evidence="1">Uncharacterized protein</fullName>
    </submittedName>
</protein>
<dbReference type="AlphaFoldDB" id="A0AAD1IVG7"/>
<accession>A0AAD1IVG7</accession>
<evidence type="ECO:0000313" key="1">
    <source>
        <dbReference type="EMBL" id="BBY18468.1"/>
    </source>
</evidence>